<dbReference type="InterPro" id="IPR021255">
    <property type="entry name" value="DUF2807"/>
</dbReference>
<sequence>MKKLIITSLIIFISFSSEAQSWWNSKKVKGNGKVITKTRSVDNFDEVSVGGSFDVNLIDGKEGKITIEGEENIIPYIITEVRGGTLKIKFKDNTNIRTTKRLTVTVPFEEIEGVSLGGSGNINVEKRIKANDVSFSIGGSGNITAEVDASSVKSSIGGSGNIKLKGNTGDFKCSIAGSGSVKAYDLYADNLKANIAGSGSVQTSVKTKIDANVVGSGSVYYKGKPKYIDSNSVGSGDVIDKN</sequence>
<feature type="signal peptide" evidence="1">
    <location>
        <begin position="1"/>
        <end position="19"/>
    </location>
</feature>
<dbReference type="PANTHER" id="PTHR39200">
    <property type="entry name" value="HYPOTHETICAL EXPORTED PROTEIN"/>
    <property type="match status" value="1"/>
</dbReference>
<dbReference type="RefSeq" id="WP_148869590.1">
    <property type="nucleotide sequence ID" value="NZ_VNIA01000002.1"/>
</dbReference>
<proteinExistence type="predicted"/>
<evidence type="ECO:0000313" key="4">
    <source>
        <dbReference type="Proteomes" id="UP000323136"/>
    </source>
</evidence>
<evidence type="ECO:0000313" key="3">
    <source>
        <dbReference type="EMBL" id="TYP98776.1"/>
    </source>
</evidence>
<evidence type="ECO:0000259" key="2">
    <source>
        <dbReference type="Pfam" id="PF10988"/>
    </source>
</evidence>
<feature type="domain" description="Putative auto-transporter adhesin head GIN" evidence="2">
    <location>
        <begin position="43"/>
        <end position="225"/>
    </location>
</feature>
<dbReference type="Pfam" id="PF10988">
    <property type="entry name" value="DUF2807"/>
    <property type="match status" value="1"/>
</dbReference>
<reference evidence="3 4" key="1">
    <citation type="submission" date="2019-07" db="EMBL/GenBank/DDBJ databases">
        <title>Genomic Encyclopedia of Type Strains, Phase IV (KMG-IV): sequencing the most valuable type-strain genomes for metagenomic binning, comparative biology and taxonomic classification.</title>
        <authorList>
            <person name="Goeker M."/>
        </authorList>
    </citation>
    <scope>NUCLEOTIDE SEQUENCE [LARGE SCALE GENOMIC DNA]</scope>
    <source>
        <strain evidence="3 4">DSM 18961</strain>
    </source>
</reference>
<evidence type="ECO:0000256" key="1">
    <source>
        <dbReference type="SAM" id="SignalP"/>
    </source>
</evidence>
<accession>A0A5S5DUR9</accession>
<protein>
    <submittedName>
        <fullName evidence="3">Putative autotransporter adhesin-like protein</fullName>
    </submittedName>
</protein>
<name>A0A5S5DUR9_9FLAO</name>
<keyword evidence="4" id="KW-1185">Reference proteome</keyword>
<dbReference type="EMBL" id="VNIA01000002">
    <property type="protein sequence ID" value="TYP98776.1"/>
    <property type="molecule type" value="Genomic_DNA"/>
</dbReference>
<dbReference type="Proteomes" id="UP000323136">
    <property type="component" value="Unassembled WGS sequence"/>
</dbReference>
<dbReference type="AlphaFoldDB" id="A0A5S5DUR9"/>
<comment type="caution">
    <text evidence="3">The sequence shown here is derived from an EMBL/GenBank/DDBJ whole genome shotgun (WGS) entry which is preliminary data.</text>
</comment>
<feature type="chain" id="PRO_5024459996" evidence="1">
    <location>
        <begin position="20"/>
        <end position="242"/>
    </location>
</feature>
<dbReference type="OrthoDB" id="5585143at2"/>
<gene>
    <name evidence="3" type="ORF">C7447_10291</name>
</gene>
<keyword evidence="1" id="KW-0732">Signal</keyword>
<organism evidence="3 4">
    <name type="scientific">Tenacibaculum adriaticum</name>
    <dbReference type="NCBI Taxonomy" id="413713"/>
    <lineage>
        <taxon>Bacteria</taxon>
        <taxon>Pseudomonadati</taxon>
        <taxon>Bacteroidota</taxon>
        <taxon>Flavobacteriia</taxon>
        <taxon>Flavobacteriales</taxon>
        <taxon>Flavobacteriaceae</taxon>
        <taxon>Tenacibaculum</taxon>
    </lineage>
</organism>
<dbReference type="PANTHER" id="PTHR39200:SF1">
    <property type="entry name" value="AUTO-TRANSPORTER ADHESIN HEAD GIN DOMAIN-CONTAINING PROTEIN-RELATED"/>
    <property type="match status" value="1"/>
</dbReference>
<dbReference type="Gene3D" id="2.160.20.120">
    <property type="match status" value="1"/>
</dbReference>